<dbReference type="AlphaFoldDB" id="A0A438I523"/>
<dbReference type="EMBL" id="QGNW01000142">
    <property type="protein sequence ID" value="RVW91808.1"/>
    <property type="molecule type" value="Genomic_DNA"/>
</dbReference>
<keyword evidence="2" id="KW-0472">Membrane</keyword>
<dbReference type="Proteomes" id="UP000288805">
    <property type="component" value="Unassembled WGS sequence"/>
</dbReference>
<keyword evidence="2" id="KW-1133">Transmembrane helix</keyword>
<organism evidence="3 4">
    <name type="scientific">Vitis vinifera</name>
    <name type="common">Grape</name>
    <dbReference type="NCBI Taxonomy" id="29760"/>
    <lineage>
        <taxon>Eukaryota</taxon>
        <taxon>Viridiplantae</taxon>
        <taxon>Streptophyta</taxon>
        <taxon>Embryophyta</taxon>
        <taxon>Tracheophyta</taxon>
        <taxon>Spermatophyta</taxon>
        <taxon>Magnoliopsida</taxon>
        <taxon>eudicotyledons</taxon>
        <taxon>Gunneridae</taxon>
        <taxon>Pentapetalae</taxon>
        <taxon>rosids</taxon>
        <taxon>Vitales</taxon>
        <taxon>Vitaceae</taxon>
        <taxon>Viteae</taxon>
        <taxon>Vitis</taxon>
    </lineage>
</organism>
<evidence type="ECO:0000256" key="1">
    <source>
        <dbReference type="SAM" id="Coils"/>
    </source>
</evidence>
<accession>A0A438I523</accession>
<evidence type="ECO:0000256" key="2">
    <source>
        <dbReference type="SAM" id="Phobius"/>
    </source>
</evidence>
<keyword evidence="2" id="KW-0812">Transmembrane</keyword>
<evidence type="ECO:0000313" key="4">
    <source>
        <dbReference type="Proteomes" id="UP000288805"/>
    </source>
</evidence>
<name>A0A438I523_VITVI</name>
<comment type="caution">
    <text evidence="3">The sequence shown here is derived from an EMBL/GenBank/DDBJ whole genome shotgun (WGS) entry which is preliminary data.</text>
</comment>
<proteinExistence type="predicted"/>
<keyword evidence="1" id="KW-0175">Coiled coil</keyword>
<feature type="transmembrane region" description="Helical" evidence="2">
    <location>
        <begin position="108"/>
        <end position="128"/>
    </location>
</feature>
<gene>
    <name evidence="3" type="ORF">CK203_045906</name>
</gene>
<sequence>MIKANFRGCPLFEAKKSLPHVCARAYLGVTDGSLITSANRQYGAACGKSPTEISFRGTPCNRPLVLLIRIGYLDLVIFIWAEIEGCHVELRGIVIEVVNRRRVASSGAFPGAMSFGVAIIVLVLQYFFPDDFSIVYLSARGVIAGKFFIRIGDRRAKLCSMIWAIPNSGMLARPTQPIALRCLQKRTSPHPVLLGKTKMVARIGVSFGSPSSGKPTKLLNEQEFRERFFIPNGVSIQLVDGDPTSIEKTAHGAIFFSKEQFNVGSTFLSRKDRRGRLVEWVEIASFVFLNNLFKSLQMKGTIRRFLLPETCLRLSESPNRTFFPSFLNGSLREEKRQEGKLKRVPGRKGLVSSFATCPPVRKKKPSAKATKVSDLVPASPSAFTHFASTSTDSSVQASQGSFDFLDFELSDSGTHPSEPEPEPIALNVINEMEVEDSMATDLRVGFKERHRKCLHEAIEVAAPQPKEPIQRLDDIMEMLRRVPCFTDAESPSTKMSDFFPLTKRISVNLGGEPLVSSQPDSFSARPSSPYPVFSNCKIARCKRLRKWVCNMVRQRALLFEWLEVAKAMWTFISHRMSIGEELRAKLERAESNLVVAQKAAMDGAEALKLAEEKKEAIRTKVDKLREEGFAAQKKNLEAEYQKQVDEMYFFSYRCCMKKNGITQDILSFPSDDEDEVPNDSFL</sequence>
<protein>
    <submittedName>
        <fullName evidence="3">Uncharacterized protein</fullName>
    </submittedName>
</protein>
<feature type="coiled-coil region" evidence="1">
    <location>
        <begin position="579"/>
        <end position="627"/>
    </location>
</feature>
<evidence type="ECO:0000313" key="3">
    <source>
        <dbReference type="EMBL" id="RVW91808.1"/>
    </source>
</evidence>
<reference evidence="3 4" key="1">
    <citation type="journal article" date="2018" name="PLoS Genet.">
        <title>Population sequencing reveals clonal diversity and ancestral inbreeding in the grapevine cultivar Chardonnay.</title>
        <authorList>
            <person name="Roach M.J."/>
            <person name="Johnson D.L."/>
            <person name="Bohlmann J."/>
            <person name="van Vuuren H.J."/>
            <person name="Jones S.J."/>
            <person name="Pretorius I.S."/>
            <person name="Schmidt S.A."/>
            <person name="Borneman A.R."/>
        </authorList>
    </citation>
    <scope>NUCLEOTIDE SEQUENCE [LARGE SCALE GENOMIC DNA]</scope>
    <source>
        <strain evidence="4">cv. Chardonnay</strain>
        <tissue evidence="3">Leaf</tissue>
    </source>
</reference>